<proteinExistence type="predicted"/>
<evidence type="ECO:0000256" key="1">
    <source>
        <dbReference type="SAM" id="Phobius"/>
    </source>
</evidence>
<feature type="transmembrane region" description="Helical" evidence="1">
    <location>
        <begin position="193"/>
        <end position="212"/>
    </location>
</feature>
<protein>
    <recommendedName>
        <fullName evidence="4">Fenitrothion hydrolase protein FedB</fullName>
    </recommendedName>
</protein>
<feature type="transmembrane region" description="Helical" evidence="1">
    <location>
        <begin position="448"/>
        <end position="468"/>
    </location>
</feature>
<evidence type="ECO:0000313" key="3">
    <source>
        <dbReference type="Proteomes" id="UP001629432"/>
    </source>
</evidence>
<dbReference type="Proteomes" id="UP001629432">
    <property type="component" value="Unassembled WGS sequence"/>
</dbReference>
<feature type="transmembrane region" description="Helical" evidence="1">
    <location>
        <begin position="64"/>
        <end position="83"/>
    </location>
</feature>
<feature type="transmembrane region" description="Helical" evidence="1">
    <location>
        <begin position="32"/>
        <end position="52"/>
    </location>
</feature>
<gene>
    <name evidence="2" type="ORF">PQQ63_33570</name>
</gene>
<feature type="transmembrane region" description="Helical" evidence="1">
    <location>
        <begin position="143"/>
        <end position="163"/>
    </location>
</feature>
<evidence type="ECO:0000313" key="2">
    <source>
        <dbReference type="EMBL" id="MFM0641631.1"/>
    </source>
</evidence>
<comment type="caution">
    <text evidence="2">The sequence shown here is derived from an EMBL/GenBank/DDBJ whole genome shotgun (WGS) entry which is preliminary data.</text>
</comment>
<reference evidence="2 3" key="1">
    <citation type="journal article" date="2024" name="Chem. Sci.">
        <title>Discovery of megapolipeptins by genome mining of a Burkholderiales bacteria collection.</title>
        <authorList>
            <person name="Paulo B.S."/>
            <person name="Recchia M.J.J."/>
            <person name="Lee S."/>
            <person name="Fergusson C.H."/>
            <person name="Romanowski S.B."/>
            <person name="Hernandez A."/>
            <person name="Krull N."/>
            <person name="Liu D.Y."/>
            <person name="Cavanagh H."/>
            <person name="Bos A."/>
            <person name="Gray C.A."/>
            <person name="Murphy B.T."/>
            <person name="Linington R.G."/>
            <person name="Eustaquio A.S."/>
        </authorList>
    </citation>
    <scope>NUCLEOTIDE SEQUENCE [LARGE SCALE GENOMIC DNA]</scope>
    <source>
        <strain evidence="2 3">RL17-338-BIC-A</strain>
    </source>
</reference>
<accession>A0ABW9E690</accession>
<keyword evidence="1" id="KW-0812">Transmembrane</keyword>
<feature type="transmembrane region" description="Helical" evidence="1">
    <location>
        <begin position="350"/>
        <end position="372"/>
    </location>
</feature>
<sequence length="509" mass="56874">MKNPKITGYVTHAQGDRTHRVSFRMYCARKSWTTLFMVTGVCWPGGAGAHAWNIPYYLPVPLWLYAYASAGTLILSFAILSLASGQSFSLRASRVEGPHREWRIPIAIFSAIQVVCSLFLVFLAISGIAGAQNPFQNIGMTGFWIWFYLGSLYLSAVLGDFYAFVNPFEMVLRIVARYCPSIDTGWFRYPLRVAYYPALIGYVVLIALELFGSGTPSDVSLFLGAYLAYALIGSLCFGRAVWSEYFDTLGMLCRLCAMLSALAWTTRSDRTVGIRFRRPLAEIASGATRPASVVVFLSFMLSSTAFDGLRDTAPWSAFFWRHIYTHIVDHWPALAKDYALSANLFLGWQWTMFVVTGAVYYLVFMGFCWLSAAVSRTSLDGASLARQFCLALLPIAFFYNVCHYFTLFLNQSRQVLLLASDPLGRGWHLFQVPPAAYPGTQPPVNMSLVWHAQVFFILLGHLLSVYIAHAIALRNRDLARTVMINQLPLLVLTIGLTISGLWILSLPLA</sequence>
<feature type="transmembrane region" description="Helical" evidence="1">
    <location>
        <begin position="489"/>
        <end position="508"/>
    </location>
</feature>
<feature type="transmembrane region" description="Helical" evidence="1">
    <location>
        <begin position="384"/>
        <end position="406"/>
    </location>
</feature>
<feature type="transmembrane region" description="Helical" evidence="1">
    <location>
        <begin position="219"/>
        <end position="242"/>
    </location>
</feature>
<feature type="transmembrane region" description="Helical" evidence="1">
    <location>
        <begin position="104"/>
        <end position="131"/>
    </location>
</feature>
<evidence type="ECO:0008006" key="4">
    <source>
        <dbReference type="Google" id="ProtNLM"/>
    </source>
</evidence>
<keyword evidence="3" id="KW-1185">Reference proteome</keyword>
<keyword evidence="1" id="KW-1133">Transmembrane helix</keyword>
<keyword evidence="1" id="KW-0472">Membrane</keyword>
<feature type="transmembrane region" description="Helical" evidence="1">
    <location>
        <begin position="287"/>
        <end position="306"/>
    </location>
</feature>
<dbReference type="EMBL" id="JAQQCF010000045">
    <property type="protein sequence ID" value="MFM0641631.1"/>
    <property type="molecule type" value="Genomic_DNA"/>
</dbReference>
<name>A0ABW9E690_9BURK</name>
<organism evidence="2 3">
    <name type="scientific">Paraburkholderia metrosideri</name>
    <dbReference type="NCBI Taxonomy" id="580937"/>
    <lineage>
        <taxon>Bacteria</taxon>
        <taxon>Pseudomonadati</taxon>
        <taxon>Pseudomonadota</taxon>
        <taxon>Betaproteobacteria</taxon>
        <taxon>Burkholderiales</taxon>
        <taxon>Burkholderiaceae</taxon>
        <taxon>Paraburkholderia</taxon>
    </lineage>
</organism>
<dbReference type="RefSeq" id="WP_408340200.1">
    <property type="nucleotide sequence ID" value="NZ_JAQQCF010000045.1"/>
</dbReference>